<sequence length="79" mass="9051">MKLLGEEEDQGAIEVDKAFHEENPTRKRVTLLLYAAWVRNKTLFFEITRDPTRKNEERGRGMGRVQGAQPSSSFLGDLD</sequence>
<reference evidence="1 2" key="1">
    <citation type="journal article" date="2021" name="Hortic Res">
        <title>High-quality reference genome and annotation aids understanding of berry development for evergreen blueberry (Vaccinium darrowii).</title>
        <authorList>
            <person name="Yu J."/>
            <person name="Hulse-Kemp A.M."/>
            <person name="Babiker E."/>
            <person name="Staton M."/>
        </authorList>
    </citation>
    <scope>NUCLEOTIDE SEQUENCE [LARGE SCALE GENOMIC DNA]</scope>
    <source>
        <strain evidence="2">cv. NJ 8807/NJ 8810</strain>
        <tissue evidence="1">Young leaf</tissue>
    </source>
</reference>
<evidence type="ECO:0000313" key="1">
    <source>
        <dbReference type="EMBL" id="KAH7856750.1"/>
    </source>
</evidence>
<name>A0ACB7YV06_9ERIC</name>
<accession>A0ACB7YV06</accession>
<dbReference type="EMBL" id="CM037153">
    <property type="protein sequence ID" value="KAH7856750.1"/>
    <property type="molecule type" value="Genomic_DNA"/>
</dbReference>
<protein>
    <submittedName>
        <fullName evidence="1">Uncharacterized protein</fullName>
    </submittedName>
</protein>
<proteinExistence type="predicted"/>
<gene>
    <name evidence="1" type="ORF">Vadar_005152</name>
</gene>
<evidence type="ECO:0000313" key="2">
    <source>
        <dbReference type="Proteomes" id="UP000828048"/>
    </source>
</evidence>
<comment type="caution">
    <text evidence="1">The sequence shown here is derived from an EMBL/GenBank/DDBJ whole genome shotgun (WGS) entry which is preliminary data.</text>
</comment>
<keyword evidence="2" id="KW-1185">Reference proteome</keyword>
<organism evidence="1 2">
    <name type="scientific">Vaccinium darrowii</name>
    <dbReference type="NCBI Taxonomy" id="229202"/>
    <lineage>
        <taxon>Eukaryota</taxon>
        <taxon>Viridiplantae</taxon>
        <taxon>Streptophyta</taxon>
        <taxon>Embryophyta</taxon>
        <taxon>Tracheophyta</taxon>
        <taxon>Spermatophyta</taxon>
        <taxon>Magnoliopsida</taxon>
        <taxon>eudicotyledons</taxon>
        <taxon>Gunneridae</taxon>
        <taxon>Pentapetalae</taxon>
        <taxon>asterids</taxon>
        <taxon>Ericales</taxon>
        <taxon>Ericaceae</taxon>
        <taxon>Vaccinioideae</taxon>
        <taxon>Vaccinieae</taxon>
        <taxon>Vaccinium</taxon>
    </lineage>
</organism>
<dbReference type="Proteomes" id="UP000828048">
    <property type="component" value="Chromosome 3"/>
</dbReference>